<protein>
    <submittedName>
        <fullName evidence="2">Uncharacterized protein</fullName>
    </submittedName>
</protein>
<proteinExistence type="predicted"/>
<feature type="region of interest" description="Disordered" evidence="1">
    <location>
        <begin position="1"/>
        <end position="25"/>
    </location>
</feature>
<dbReference type="Proteomes" id="UP001519305">
    <property type="component" value="Unassembled WGS sequence"/>
</dbReference>
<reference evidence="2 3" key="1">
    <citation type="submission" date="2021-03" db="EMBL/GenBank/DDBJ databases">
        <title>Sequencing the genomes of 1000 actinobacteria strains.</title>
        <authorList>
            <person name="Klenk H.-P."/>
        </authorList>
    </citation>
    <scope>NUCLEOTIDE SEQUENCE [LARGE SCALE GENOMIC DNA]</scope>
    <source>
        <strain evidence="2 3">DSM 44506</strain>
    </source>
</reference>
<evidence type="ECO:0000256" key="1">
    <source>
        <dbReference type="SAM" id="MobiDB-lite"/>
    </source>
</evidence>
<accession>A0ABS4U9T4</accession>
<sequence length="122" mass="13264">MTPDEARALLDGTTPGPWLSDLDRNSDEPRGIYAVVAQGDGLTTRLIAEEIVEEADTALIAAAPTLATMAAGMRPEYRAEEWQGPYPGWVPTSPWTAEKPAAGTDPNARIVRRYVTEPEEIK</sequence>
<keyword evidence="3" id="KW-1185">Reference proteome</keyword>
<evidence type="ECO:0000313" key="2">
    <source>
        <dbReference type="EMBL" id="MBP2333311.1"/>
    </source>
</evidence>
<dbReference type="RefSeq" id="WP_209653946.1">
    <property type="nucleotide sequence ID" value="NZ_CP047357.1"/>
</dbReference>
<comment type="caution">
    <text evidence="2">The sequence shown here is derived from an EMBL/GenBank/DDBJ whole genome shotgun (WGS) entry which is preliminary data.</text>
</comment>
<dbReference type="EMBL" id="JAGINY010000001">
    <property type="protein sequence ID" value="MBP2333311.1"/>
    <property type="molecule type" value="Genomic_DNA"/>
</dbReference>
<evidence type="ECO:0000313" key="3">
    <source>
        <dbReference type="Proteomes" id="UP001519305"/>
    </source>
</evidence>
<name>A0ABS4U9T4_9CORY</name>
<organism evidence="2 3">
    <name type="scientific">Corynebacterium freneyi</name>
    <dbReference type="NCBI Taxonomy" id="134034"/>
    <lineage>
        <taxon>Bacteria</taxon>
        <taxon>Bacillati</taxon>
        <taxon>Actinomycetota</taxon>
        <taxon>Actinomycetes</taxon>
        <taxon>Mycobacteriales</taxon>
        <taxon>Corynebacteriaceae</taxon>
        <taxon>Corynebacterium</taxon>
    </lineage>
</organism>
<gene>
    <name evidence="2" type="ORF">JOF33_002010</name>
</gene>